<feature type="binding site" evidence="7">
    <location>
        <begin position="12"/>
        <end position="19"/>
    </location>
    <ligand>
        <name>GTP</name>
        <dbReference type="ChEBI" id="CHEBI:37565"/>
    </ligand>
</feature>
<dbReference type="Gene3D" id="3.40.50.300">
    <property type="entry name" value="P-loop containing nucleotide triphosphate hydrolases"/>
    <property type="match status" value="1"/>
</dbReference>
<dbReference type="Gene3D" id="3.30.300.20">
    <property type="match status" value="1"/>
</dbReference>
<dbReference type="OrthoDB" id="9805918at2"/>
<dbReference type="Proteomes" id="UP000325755">
    <property type="component" value="Chromosome"/>
</dbReference>
<feature type="region of interest" description="G3" evidence="8">
    <location>
        <begin position="59"/>
        <end position="62"/>
    </location>
</feature>
<dbReference type="InterPro" id="IPR004044">
    <property type="entry name" value="KH_dom_type_2"/>
</dbReference>
<dbReference type="InterPro" id="IPR027417">
    <property type="entry name" value="P-loop_NTPase"/>
</dbReference>
<dbReference type="NCBIfam" id="TIGR00231">
    <property type="entry name" value="small_GTP"/>
    <property type="match status" value="1"/>
</dbReference>
<dbReference type="GO" id="GO:0005829">
    <property type="term" value="C:cytosol"/>
    <property type="evidence" value="ECO:0007669"/>
    <property type="project" value="TreeGrafter"/>
</dbReference>
<comment type="similarity">
    <text evidence="1 7 8 9">Belongs to the TRAFAC class TrmE-Era-EngA-EngB-Septin-like GTPase superfamily. Era GTPase family.</text>
</comment>
<dbReference type="HAMAP" id="MF_00367">
    <property type="entry name" value="GTPase_Era"/>
    <property type="match status" value="1"/>
</dbReference>
<feature type="domain" description="Era-type G" evidence="11">
    <location>
        <begin position="4"/>
        <end position="172"/>
    </location>
</feature>
<feature type="region of interest" description="G2" evidence="8">
    <location>
        <begin position="38"/>
        <end position="42"/>
    </location>
</feature>
<keyword evidence="6 7" id="KW-0342">GTP-binding</keyword>
<dbReference type="EMBL" id="CP044205">
    <property type="protein sequence ID" value="QFY42887.1"/>
    <property type="molecule type" value="Genomic_DNA"/>
</dbReference>
<feature type="binding site" evidence="7">
    <location>
        <begin position="59"/>
        <end position="63"/>
    </location>
    <ligand>
        <name>GTP</name>
        <dbReference type="ChEBI" id="CHEBI:37565"/>
    </ligand>
</feature>
<keyword evidence="7" id="KW-0963">Cytoplasm</keyword>
<dbReference type="GO" id="GO:0005886">
    <property type="term" value="C:plasma membrane"/>
    <property type="evidence" value="ECO:0007669"/>
    <property type="project" value="UniProtKB-SubCell"/>
</dbReference>
<feature type="binding site" evidence="7">
    <location>
        <begin position="121"/>
        <end position="124"/>
    </location>
    <ligand>
        <name>GTP</name>
        <dbReference type="ChEBI" id="CHEBI:37565"/>
    </ligand>
</feature>
<dbReference type="GO" id="GO:0005525">
    <property type="term" value="F:GTP binding"/>
    <property type="evidence" value="ECO:0007669"/>
    <property type="project" value="UniProtKB-UniRule"/>
</dbReference>
<dbReference type="CDD" id="cd22534">
    <property type="entry name" value="KH-II_Era"/>
    <property type="match status" value="1"/>
</dbReference>
<reference evidence="12 13" key="1">
    <citation type="submission" date="2019-09" db="EMBL/GenBank/DDBJ databases">
        <title>Ecophysiology of the spiral-shaped methanotroph Methylospira mobilis as revealed by the complete genome sequence.</title>
        <authorList>
            <person name="Oshkin I.Y."/>
            <person name="Dedysh S.N."/>
            <person name="Miroshnikov K."/>
            <person name="Danilova O.V."/>
            <person name="Hakobyan A."/>
            <person name="Liesack W."/>
        </authorList>
    </citation>
    <scope>NUCLEOTIDE SEQUENCE [LARGE SCALE GENOMIC DNA]</scope>
    <source>
        <strain evidence="12 13">Shm1</strain>
    </source>
</reference>
<dbReference type="InterPro" id="IPR030388">
    <property type="entry name" value="G_ERA_dom"/>
</dbReference>
<dbReference type="NCBIfam" id="TIGR00436">
    <property type="entry name" value="era"/>
    <property type="match status" value="1"/>
</dbReference>
<dbReference type="InParanoid" id="A0A5Q0BLA5"/>
<keyword evidence="4 7" id="KW-0547">Nucleotide-binding</keyword>
<keyword evidence="13" id="KW-1185">Reference proteome</keyword>
<accession>A0A5Q0BLA5</accession>
<feature type="domain" description="KH type-2" evidence="10">
    <location>
        <begin position="195"/>
        <end position="279"/>
    </location>
</feature>
<dbReference type="PANTHER" id="PTHR42698:SF1">
    <property type="entry name" value="GTPASE ERA, MITOCHONDRIAL"/>
    <property type="match status" value="1"/>
</dbReference>
<dbReference type="InterPro" id="IPR015946">
    <property type="entry name" value="KH_dom-like_a/b"/>
</dbReference>
<dbReference type="KEGG" id="mmob:F6R98_09910"/>
<evidence type="ECO:0000256" key="4">
    <source>
        <dbReference type="ARBA" id="ARBA00022741"/>
    </source>
</evidence>
<keyword evidence="3 7" id="KW-0690">Ribosome biogenesis</keyword>
<feature type="region of interest" description="G4" evidence="8">
    <location>
        <begin position="121"/>
        <end position="124"/>
    </location>
</feature>
<dbReference type="GO" id="GO:0003924">
    <property type="term" value="F:GTPase activity"/>
    <property type="evidence" value="ECO:0007669"/>
    <property type="project" value="UniProtKB-UniRule"/>
</dbReference>
<dbReference type="PRINTS" id="PR00326">
    <property type="entry name" value="GTP1OBG"/>
</dbReference>
<dbReference type="PROSITE" id="PS50823">
    <property type="entry name" value="KH_TYPE_2"/>
    <property type="match status" value="1"/>
</dbReference>
<comment type="subcellular location">
    <subcellularLocation>
        <location evidence="7">Cytoplasm</location>
    </subcellularLocation>
    <subcellularLocation>
        <location evidence="7">Cell membrane</location>
        <topology evidence="7">Peripheral membrane protein</topology>
    </subcellularLocation>
</comment>
<keyword evidence="7" id="KW-1003">Cell membrane</keyword>
<sequence length="295" mass="33559">MIKKTGYVALIGLPNAGKSTLLNHLIGQKISITSRRPQTTRHRIHGIKTTEHGQAIFVDTPGMHDSEKRAMNRYLNRTADSALQGVDVAVWLVDQWSWQAEYDWMLAKIKQADCPVILAVNKIDQCEDKDRLLPFLEKASAQFDFAAIVPISALRQINLDALEAQIMALLPESEPIYPDDQITDRSERFMAAEIIREKLIRSLGQEVPHAITIEIEQFKQEGNLVRIHAIIWVEREGQKQIVIGTDGEVMKKVGQRAREDIEKLINSKVYLNLWVKVKKGWSDNERALLSLGYND</sequence>
<evidence type="ECO:0000256" key="7">
    <source>
        <dbReference type="HAMAP-Rule" id="MF_00367"/>
    </source>
</evidence>
<keyword evidence="7" id="KW-0699">rRNA-binding</keyword>
<dbReference type="FunCoup" id="A0A5Q0BLA5">
    <property type="interactions" value="543"/>
</dbReference>
<dbReference type="InterPro" id="IPR006073">
    <property type="entry name" value="GTP-bd"/>
</dbReference>
<protein>
    <recommendedName>
        <fullName evidence="2 7">GTPase Era</fullName>
    </recommendedName>
</protein>
<proteinExistence type="inferred from homology"/>
<evidence type="ECO:0000256" key="2">
    <source>
        <dbReference type="ARBA" id="ARBA00020484"/>
    </source>
</evidence>
<dbReference type="Pfam" id="PF07650">
    <property type="entry name" value="KH_2"/>
    <property type="match status" value="1"/>
</dbReference>
<evidence type="ECO:0000256" key="8">
    <source>
        <dbReference type="PROSITE-ProRule" id="PRU01050"/>
    </source>
</evidence>
<dbReference type="SUPFAM" id="SSF54814">
    <property type="entry name" value="Prokaryotic type KH domain (KH-domain type II)"/>
    <property type="match status" value="1"/>
</dbReference>
<dbReference type="InterPro" id="IPR005225">
    <property type="entry name" value="Small_GTP-bd"/>
</dbReference>
<dbReference type="PROSITE" id="PS51713">
    <property type="entry name" value="G_ERA"/>
    <property type="match status" value="1"/>
</dbReference>
<evidence type="ECO:0000259" key="10">
    <source>
        <dbReference type="PROSITE" id="PS50823"/>
    </source>
</evidence>
<comment type="subunit">
    <text evidence="7">Monomer.</text>
</comment>
<dbReference type="NCBIfam" id="NF000908">
    <property type="entry name" value="PRK00089.1"/>
    <property type="match status" value="1"/>
</dbReference>
<gene>
    <name evidence="7" type="primary">era</name>
    <name evidence="12" type="ORF">F6R98_09910</name>
</gene>
<organism evidence="12 13">
    <name type="scientific">Candidatus Methylospira mobilis</name>
    <dbReference type="NCBI Taxonomy" id="1808979"/>
    <lineage>
        <taxon>Bacteria</taxon>
        <taxon>Pseudomonadati</taxon>
        <taxon>Pseudomonadota</taxon>
        <taxon>Gammaproteobacteria</taxon>
        <taxon>Methylococcales</taxon>
        <taxon>Methylococcaceae</taxon>
        <taxon>Candidatus Methylospira</taxon>
    </lineage>
</organism>
<keyword evidence="7" id="KW-0472">Membrane</keyword>
<dbReference type="AlphaFoldDB" id="A0A5Q0BLA5"/>
<dbReference type="FunFam" id="3.30.300.20:FF:000003">
    <property type="entry name" value="GTPase Era"/>
    <property type="match status" value="1"/>
</dbReference>
<dbReference type="RefSeq" id="WP_153248877.1">
    <property type="nucleotide sequence ID" value="NZ_CP044205.1"/>
</dbReference>
<evidence type="ECO:0000256" key="6">
    <source>
        <dbReference type="ARBA" id="ARBA00023134"/>
    </source>
</evidence>
<name>A0A5Q0BLA5_9GAMM</name>
<evidence type="ECO:0000256" key="1">
    <source>
        <dbReference type="ARBA" id="ARBA00007921"/>
    </source>
</evidence>
<evidence type="ECO:0000256" key="5">
    <source>
        <dbReference type="ARBA" id="ARBA00022884"/>
    </source>
</evidence>
<evidence type="ECO:0000313" key="12">
    <source>
        <dbReference type="EMBL" id="QFY42887.1"/>
    </source>
</evidence>
<comment type="function">
    <text evidence="7">An essential GTPase that binds both GDP and GTP, with rapid nucleotide exchange. Plays a role in 16S rRNA processing and 30S ribosomal subunit biogenesis and possibly also in cell cycle regulation and energy metabolism.</text>
</comment>
<evidence type="ECO:0000256" key="9">
    <source>
        <dbReference type="RuleBase" id="RU003761"/>
    </source>
</evidence>
<dbReference type="InterPro" id="IPR009019">
    <property type="entry name" value="KH_sf_prok-type"/>
</dbReference>
<evidence type="ECO:0000259" key="11">
    <source>
        <dbReference type="PROSITE" id="PS51713"/>
    </source>
</evidence>
<dbReference type="GO" id="GO:0000028">
    <property type="term" value="P:ribosomal small subunit assembly"/>
    <property type="evidence" value="ECO:0007669"/>
    <property type="project" value="TreeGrafter"/>
</dbReference>
<dbReference type="Pfam" id="PF01926">
    <property type="entry name" value="MMR_HSR1"/>
    <property type="match status" value="1"/>
</dbReference>
<dbReference type="GO" id="GO:0070181">
    <property type="term" value="F:small ribosomal subunit rRNA binding"/>
    <property type="evidence" value="ECO:0007669"/>
    <property type="project" value="UniProtKB-UniRule"/>
</dbReference>
<dbReference type="GO" id="GO:0043024">
    <property type="term" value="F:ribosomal small subunit binding"/>
    <property type="evidence" value="ECO:0007669"/>
    <property type="project" value="TreeGrafter"/>
</dbReference>
<keyword evidence="5 7" id="KW-0694">RNA-binding</keyword>
<evidence type="ECO:0000313" key="13">
    <source>
        <dbReference type="Proteomes" id="UP000325755"/>
    </source>
</evidence>
<dbReference type="InterPro" id="IPR005662">
    <property type="entry name" value="GTPase_Era-like"/>
</dbReference>
<dbReference type="PANTHER" id="PTHR42698">
    <property type="entry name" value="GTPASE ERA"/>
    <property type="match status" value="1"/>
</dbReference>
<feature type="region of interest" description="G5" evidence="8">
    <location>
        <begin position="151"/>
        <end position="153"/>
    </location>
</feature>
<evidence type="ECO:0000256" key="3">
    <source>
        <dbReference type="ARBA" id="ARBA00022517"/>
    </source>
</evidence>
<dbReference type="CDD" id="cd04163">
    <property type="entry name" value="Era"/>
    <property type="match status" value="1"/>
</dbReference>
<feature type="region of interest" description="G1" evidence="8">
    <location>
        <begin position="12"/>
        <end position="19"/>
    </location>
</feature>
<dbReference type="SUPFAM" id="SSF52540">
    <property type="entry name" value="P-loop containing nucleoside triphosphate hydrolases"/>
    <property type="match status" value="1"/>
</dbReference>